<comment type="caution">
    <text evidence="1">The sequence shown here is derived from an EMBL/GenBank/DDBJ whole genome shotgun (WGS) entry which is preliminary data.</text>
</comment>
<protein>
    <submittedName>
        <fullName evidence="1">Uncharacterized protein</fullName>
    </submittedName>
</protein>
<organism evidence="1 2">
    <name type="scientific">Eiseniibacteriota bacterium</name>
    <dbReference type="NCBI Taxonomy" id="2212470"/>
    <lineage>
        <taxon>Bacteria</taxon>
        <taxon>Candidatus Eiseniibacteriota</taxon>
    </lineage>
</organism>
<dbReference type="EMBL" id="JAGQHS010000027">
    <property type="protein sequence ID" value="MCA9755616.1"/>
    <property type="molecule type" value="Genomic_DNA"/>
</dbReference>
<name>A0A956SCR4_UNCEI</name>
<dbReference type="Proteomes" id="UP000739538">
    <property type="component" value="Unassembled WGS sequence"/>
</dbReference>
<accession>A0A956SCR4</accession>
<reference evidence="1" key="2">
    <citation type="journal article" date="2021" name="Microbiome">
        <title>Successional dynamics and alternative stable states in a saline activated sludge microbial community over 9 years.</title>
        <authorList>
            <person name="Wang Y."/>
            <person name="Ye J."/>
            <person name="Ju F."/>
            <person name="Liu L."/>
            <person name="Boyd J.A."/>
            <person name="Deng Y."/>
            <person name="Parks D.H."/>
            <person name="Jiang X."/>
            <person name="Yin X."/>
            <person name="Woodcroft B.J."/>
            <person name="Tyson G.W."/>
            <person name="Hugenholtz P."/>
            <person name="Polz M.F."/>
            <person name="Zhang T."/>
        </authorList>
    </citation>
    <scope>NUCLEOTIDE SEQUENCE</scope>
    <source>
        <strain evidence="1">HKST-UBA02</strain>
    </source>
</reference>
<sequence length="118" mass="13714">MSKKVSGMLLDVAWDYLDLGQDIEDKQQLLFGAVSAWNIACMPPGQRIAALREFMQEYERMNQAQSAQDFRDVEENMRLLMERKRELYPDVRVQIIGARVEDREGQLYVEVATVREAT</sequence>
<evidence type="ECO:0000313" key="1">
    <source>
        <dbReference type="EMBL" id="MCA9755616.1"/>
    </source>
</evidence>
<gene>
    <name evidence="1" type="ORF">KDA27_07425</name>
</gene>
<proteinExistence type="predicted"/>
<evidence type="ECO:0000313" key="2">
    <source>
        <dbReference type="Proteomes" id="UP000739538"/>
    </source>
</evidence>
<reference evidence="1" key="1">
    <citation type="submission" date="2020-04" db="EMBL/GenBank/DDBJ databases">
        <authorList>
            <person name="Zhang T."/>
        </authorList>
    </citation>
    <scope>NUCLEOTIDE SEQUENCE</scope>
    <source>
        <strain evidence="1">HKST-UBA02</strain>
    </source>
</reference>
<dbReference type="AlphaFoldDB" id="A0A956SCR4"/>